<feature type="transmembrane region" description="Helical" evidence="7">
    <location>
        <begin position="159"/>
        <end position="182"/>
    </location>
</feature>
<keyword evidence="3 7" id="KW-0812">Transmembrane</keyword>
<evidence type="ECO:0000313" key="9">
    <source>
        <dbReference type="Proteomes" id="UP000011910"/>
    </source>
</evidence>
<feature type="transmembrane region" description="Helical" evidence="7">
    <location>
        <begin position="46"/>
        <end position="68"/>
    </location>
</feature>
<feature type="transmembrane region" description="Helical" evidence="7">
    <location>
        <begin position="74"/>
        <end position="92"/>
    </location>
</feature>
<evidence type="ECO:0000313" key="8">
    <source>
        <dbReference type="EMBL" id="EMR04699.1"/>
    </source>
</evidence>
<evidence type="ECO:0000256" key="1">
    <source>
        <dbReference type="ARBA" id="ARBA00004651"/>
    </source>
</evidence>
<keyword evidence="5 7" id="KW-0472">Membrane</keyword>
<keyword evidence="4 7" id="KW-1133">Transmembrane helix</keyword>
<sequence length="427" mass="47371">MLAIPWYFAQQGLSSRFNLLYAAVTFLTLFWGLYAGTLVDRFPRKGVFLGTNLLEGSLVLGIAALGFWQGELQWFLVMGVFAITLFGYQIHYPNLYAFAQEITLAKNYQKVTSLLEIVGQSTNVGAGFLAALLLEGVSWQQTLTLGSLDIPLSIQIPRWTIWEIFALDGATYFISSALIALIRYVPTSQLEVELGSILKRVRTGLHFLQQNRYILLFGLLTYSVFVVVLVELHAVAPLYITNHLREGGHVFGSMEVLYALGALSAGIGLRWLFRNRQAVQGIMLLMGLAVFSLGILAVTQSVIIFLGAGLLIGFSNSGVRILRVAYLFEHVPNNIIGRTNSVFSVANILCRVSFILLFSNAYFNRDSNSAYAYAIMALFVLLALLGLLFTHYGPSSHKREERLSSSAAGRMRPRPTFRRRPSSRASG</sequence>
<keyword evidence="9" id="KW-1185">Reference proteome</keyword>
<feature type="compositionally biased region" description="Basic residues" evidence="6">
    <location>
        <begin position="411"/>
        <end position="427"/>
    </location>
</feature>
<dbReference type="InterPro" id="IPR011701">
    <property type="entry name" value="MFS"/>
</dbReference>
<keyword evidence="2" id="KW-1003">Cell membrane</keyword>
<feature type="transmembrane region" description="Helical" evidence="7">
    <location>
        <begin position="213"/>
        <end position="236"/>
    </location>
</feature>
<proteinExistence type="predicted"/>
<feature type="transmembrane region" description="Helical" evidence="7">
    <location>
        <begin position="113"/>
        <end position="139"/>
    </location>
</feature>
<evidence type="ECO:0000256" key="2">
    <source>
        <dbReference type="ARBA" id="ARBA00022475"/>
    </source>
</evidence>
<dbReference type="EMBL" id="AODQ01000002">
    <property type="protein sequence ID" value="EMR04699.1"/>
    <property type="molecule type" value="Genomic_DNA"/>
</dbReference>
<reference evidence="8 9" key="1">
    <citation type="journal article" date="2013" name="Genome Announc.">
        <title>Draft Genome Sequence of Cesiribacter andamanensis Strain AMV16T, Isolated from a Soil Sample from a Mud Volcano in the Andaman Islands, India.</title>
        <authorList>
            <person name="Shivaji S."/>
            <person name="Ara S."/>
            <person name="Begum Z."/>
            <person name="Srinivas T.N."/>
            <person name="Singh A."/>
            <person name="Kumar Pinnaka A."/>
        </authorList>
    </citation>
    <scope>NUCLEOTIDE SEQUENCE [LARGE SCALE GENOMIC DNA]</scope>
    <source>
        <strain evidence="8 9">AMV16</strain>
    </source>
</reference>
<dbReference type="GO" id="GO:0022857">
    <property type="term" value="F:transmembrane transporter activity"/>
    <property type="evidence" value="ECO:0007669"/>
    <property type="project" value="InterPro"/>
</dbReference>
<evidence type="ECO:0000256" key="4">
    <source>
        <dbReference type="ARBA" id="ARBA00022989"/>
    </source>
</evidence>
<comment type="subcellular location">
    <subcellularLocation>
        <location evidence="1">Cell membrane</location>
        <topology evidence="1">Multi-pass membrane protein</topology>
    </subcellularLocation>
</comment>
<evidence type="ECO:0000256" key="5">
    <source>
        <dbReference type="ARBA" id="ARBA00023136"/>
    </source>
</evidence>
<gene>
    <name evidence="8" type="ORF">ADICEAN_00151</name>
</gene>
<dbReference type="Pfam" id="PF07690">
    <property type="entry name" value="MFS_1"/>
    <property type="match status" value="1"/>
</dbReference>
<feature type="transmembrane region" description="Helical" evidence="7">
    <location>
        <begin position="335"/>
        <end position="358"/>
    </location>
</feature>
<name>M7P2B1_9BACT</name>
<dbReference type="eggNOG" id="COG2814">
    <property type="taxonomic scope" value="Bacteria"/>
</dbReference>
<dbReference type="PANTHER" id="PTHR23513:SF6">
    <property type="entry name" value="MAJOR FACILITATOR SUPERFAMILY ASSOCIATED DOMAIN-CONTAINING PROTEIN"/>
    <property type="match status" value="1"/>
</dbReference>
<organism evidence="8 9">
    <name type="scientific">Cesiribacter andamanensis AMV16</name>
    <dbReference type="NCBI Taxonomy" id="1279009"/>
    <lineage>
        <taxon>Bacteria</taxon>
        <taxon>Pseudomonadati</taxon>
        <taxon>Bacteroidota</taxon>
        <taxon>Cytophagia</taxon>
        <taxon>Cytophagales</taxon>
        <taxon>Cesiribacteraceae</taxon>
        <taxon>Cesiribacter</taxon>
    </lineage>
</organism>
<comment type="caution">
    <text evidence="8">The sequence shown here is derived from an EMBL/GenBank/DDBJ whole genome shotgun (WGS) entry which is preliminary data.</text>
</comment>
<dbReference type="InterPro" id="IPR036259">
    <property type="entry name" value="MFS_trans_sf"/>
</dbReference>
<dbReference type="PANTHER" id="PTHR23513">
    <property type="entry name" value="INTEGRAL MEMBRANE EFFLUX PROTEIN-RELATED"/>
    <property type="match status" value="1"/>
</dbReference>
<evidence type="ECO:0000256" key="6">
    <source>
        <dbReference type="SAM" id="MobiDB-lite"/>
    </source>
</evidence>
<accession>M7P2B1</accession>
<dbReference type="Gene3D" id="1.20.1250.20">
    <property type="entry name" value="MFS general substrate transporter like domains"/>
    <property type="match status" value="1"/>
</dbReference>
<feature type="transmembrane region" description="Helical" evidence="7">
    <location>
        <begin position="20"/>
        <end position="39"/>
    </location>
</feature>
<feature type="transmembrane region" description="Helical" evidence="7">
    <location>
        <begin position="285"/>
        <end position="315"/>
    </location>
</feature>
<feature type="transmembrane region" description="Helical" evidence="7">
    <location>
        <begin position="256"/>
        <end position="273"/>
    </location>
</feature>
<evidence type="ECO:0000256" key="3">
    <source>
        <dbReference type="ARBA" id="ARBA00022692"/>
    </source>
</evidence>
<feature type="region of interest" description="Disordered" evidence="6">
    <location>
        <begin position="400"/>
        <end position="427"/>
    </location>
</feature>
<protein>
    <submittedName>
        <fullName evidence="8">Enterobactin exporter EntS</fullName>
    </submittedName>
</protein>
<dbReference type="SUPFAM" id="SSF103473">
    <property type="entry name" value="MFS general substrate transporter"/>
    <property type="match status" value="1"/>
</dbReference>
<dbReference type="GO" id="GO:0005886">
    <property type="term" value="C:plasma membrane"/>
    <property type="evidence" value="ECO:0007669"/>
    <property type="project" value="UniProtKB-SubCell"/>
</dbReference>
<dbReference type="STRING" id="1279009.ADICEAN_00151"/>
<dbReference type="AlphaFoldDB" id="M7P2B1"/>
<evidence type="ECO:0000256" key="7">
    <source>
        <dbReference type="SAM" id="Phobius"/>
    </source>
</evidence>
<feature type="transmembrane region" description="Helical" evidence="7">
    <location>
        <begin position="370"/>
        <end position="392"/>
    </location>
</feature>
<dbReference type="Proteomes" id="UP000011910">
    <property type="component" value="Unassembled WGS sequence"/>
</dbReference>